<organism evidence="7 8">
    <name type="scientific">Pristionchus pacificus</name>
    <name type="common">Parasitic nematode worm</name>
    <dbReference type="NCBI Taxonomy" id="54126"/>
    <lineage>
        <taxon>Eukaryota</taxon>
        <taxon>Metazoa</taxon>
        <taxon>Ecdysozoa</taxon>
        <taxon>Nematoda</taxon>
        <taxon>Chromadorea</taxon>
        <taxon>Rhabditida</taxon>
        <taxon>Rhabditina</taxon>
        <taxon>Diplogasteromorpha</taxon>
        <taxon>Diplogasteroidea</taxon>
        <taxon>Neodiplogasteridae</taxon>
        <taxon>Pristionchus</taxon>
    </lineage>
</organism>
<accession>A0A8R1YLY5</accession>
<protein>
    <submittedName>
        <fullName evidence="7">Uncharacterized protein</fullName>
    </submittedName>
</protein>
<gene>
    <name evidence="7" type="primary">WBGene00114438</name>
</gene>
<name>A0A2A6CFL3_PRIPA</name>
<feature type="transmembrane region" description="Helical" evidence="6">
    <location>
        <begin position="82"/>
        <end position="99"/>
    </location>
</feature>
<evidence type="ECO:0000256" key="5">
    <source>
        <dbReference type="SAM" id="MobiDB-lite"/>
    </source>
</evidence>
<dbReference type="GO" id="GO:0016020">
    <property type="term" value="C:membrane"/>
    <property type="evidence" value="ECO:0007669"/>
    <property type="project" value="UniProtKB-SubCell"/>
</dbReference>
<feature type="compositionally biased region" description="Acidic residues" evidence="5">
    <location>
        <begin position="29"/>
        <end position="43"/>
    </location>
</feature>
<dbReference type="Proteomes" id="UP000005239">
    <property type="component" value="Unassembled WGS sequence"/>
</dbReference>
<reference evidence="7" key="2">
    <citation type="submission" date="2022-06" db="UniProtKB">
        <authorList>
            <consortium name="EnsemblMetazoa"/>
        </authorList>
    </citation>
    <scope>IDENTIFICATION</scope>
    <source>
        <strain evidence="7">PS312</strain>
    </source>
</reference>
<evidence type="ECO:0000256" key="2">
    <source>
        <dbReference type="ARBA" id="ARBA00022692"/>
    </source>
</evidence>
<dbReference type="InterPro" id="IPR038599">
    <property type="entry name" value="LAP1C-like_C_sf"/>
</dbReference>
<feature type="compositionally biased region" description="Polar residues" evidence="5">
    <location>
        <begin position="1"/>
        <end position="12"/>
    </location>
</feature>
<accession>A0A2A6CFL3</accession>
<keyword evidence="3 6" id="KW-1133">Transmembrane helix</keyword>
<evidence type="ECO:0000256" key="3">
    <source>
        <dbReference type="ARBA" id="ARBA00022989"/>
    </source>
</evidence>
<dbReference type="Gene3D" id="3.40.50.12190">
    <property type="match status" value="1"/>
</dbReference>
<feature type="region of interest" description="Disordered" evidence="5">
    <location>
        <begin position="1"/>
        <end position="53"/>
    </location>
</feature>
<keyword evidence="8" id="KW-1185">Reference proteome</keyword>
<dbReference type="AlphaFoldDB" id="A0A2A6CFL3"/>
<evidence type="ECO:0000256" key="4">
    <source>
        <dbReference type="ARBA" id="ARBA00023136"/>
    </source>
</evidence>
<proteinExistence type="predicted"/>
<keyword evidence="4 6" id="KW-0472">Membrane</keyword>
<reference evidence="8" key="1">
    <citation type="journal article" date="2008" name="Nat. Genet.">
        <title>The Pristionchus pacificus genome provides a unique perspective on nematode lifestyle and parasitism.</title>
        <authorList>
            <person name="Dieterich C."/>
            <person name="Clifton S.W."/>
            <person name="Schuster L.N."/>
            <person name="Chinwalla A."/>
            <person name="Delehaunty K."/>
            <person name="Dinkelacker I."/>
            <person name="Fulton L."/>
            <person name="Fulton R."/>
            <person name="Godfrey J."/>
            <person name="Minx P."/>
            <person name="Mitreva M."/>
            <person name="Roeseler W."/>
            <person name="Tian H."/>
            <person name="Witte H."/>
            <person name="Yang S.P."/>
            <person name="Wilson R.K."/>
            <person name="Sommer R.J."/>
        </authorList>
    </citation>
    <scope>NUCLEOTIDE SEQUENCE [LARGE SCALE GENOMIC DNA]</scope>
    <source>
        <strain evidence="8">PS312</strain>
    </source>
</reference>
<evidence type="ECO:0000313" key="8">
    <source>
        <dbReference type="Proteomes" id="UP000005239"/>
    </source>
</evidence>
<comment type="subcellular location">
    <subcellularLocation>
        <location evidence="1">Membrane</location>
    </subcellularLocation>
</comment>
<sequence>MVTTRRSISVRSTPVKESPAQRIYPSLTDAEETSDEDEEDDHEEFSTTIPDSSKLNISSNSSFNSSYSSFNTSNQSEANINFFYVFLGLFIVCIAYWLFPGASDPVHTRQEFGQRLATVLKAHPTFSSQDRAQLKSAANRWFDNSTRDPVVVILYTSDRSASLLDDLAKTTASFLGKKTTIVTSTGNTQRAHLHATFENTLRGDTKSTIGMRAIEDLSWDAPLVLHSFADADHIKVSRPIIWLQVTRDESLKGRTCDEAIASKLTSSWLASGGIVDNVTPVISRVLQFAICLDW</sequence>
<evidence type="ECO:0000313" key="7">
    <source>
        <dbReference type="EnsemblMetazoa" id="PPA24884.1"/>
    </source>
</evidence>
<dbReference type="OrthoDB" id="5877420at2759"/>
<dbReference type="EnsemblMetazoa" id="PPA24884.1">
    <property type="protein sequence ID" value="PPA24884.1"/>
    <property type="gene ID" value="WBGene00114438"/>
</dbReference>
<evidence type="ECO:0000256" key="6">
    <source>
        <dbReference type="SAM" id="Phobius"/>
    </source>
</evidence>
<keyword evidence="2 6" id="KW-0812">Transmembrane</keyword>
<evidence type="ECO:0000256" key="1">
    <source>
        <dbReference type="ARBA" id="ARBA00004370"/>
    </source>
</evidence>